<comment type="caution">
    <text evidence="1">The sequence shown here is derived from an EMBL/GenBank/DDBJ whole genome shotgun (WGS) entry which is preliminary data.</text>
</comment>
<evidence type="ECO:0000313" key="2">
    <source>
        <dbReference type="Proteomes" id="UP001300502"/>
    </source>
</evidence>
<protein>
    <recommendedName>
        <fullName evidence="3">SWIM-type domain-containing protein</fullName>
    </recommendedName>
</protein>
<evidence type="ECO:0000313" key="1">
    <source>
        <dbReference type="EMBL" id="KAK4522703.1"/>
    </source>
</evidence>
<keyword evidence="2" id="KW-1185">Reference proteome</keyword>
<proteinExistence type="predicted"/>
<dbReference type="Proteomes" id="UP001300502">
    <property type="component" value="Unassembled WGS sequence"/>
</dbReference>
<accession>A0AAV9I5S0</accession>
<gene>
    <name evidence="1" type="ORF">GAYE_PCTG14G0593</name>
</gene>
<name>A0AAV9I5S0_9RHOD</name>
<sequence>MVKDIVDKQQLLDEHLLAMNTIMPNTVREVLPLLESMLYSEQLEENMFANQSKEKNCFVVPSIPFCNCKQFCEGLYGRSESGDSVCKHIVLACFAIEQQQVCKVRHLSFEEWTLQVSKLLLQE</sequence>
<reference evidence="1 2" key="1">
    <citation type="submission" date="2022-07" db="EMBL/GenBank/DDBJ databases">
        <title>Genome-wide signatures of adaptation to extreme environments.</title>
        <authorList>
            <person name="Cho C.H."/>
            <person name="Yoon H.S."/>
        </authorList>
    </citation>
    <scope>NUCLEOTIDE SEQUENCE [LARGE SCALE GENOMIC DNA]</scope>
    <source>
        <strain evidence="1 2">108.79 E11</strain>
    </source>
</reference>
<dbReference type="AlphaFoldDB" id="A0AAV9I5S0"/>
<dbReference type="EMBL" id="JANCYU010000007">
    <property type="protein sequence ID" value="KAK4522703.1"/>
    <property type="molecule type" value="Genomic_DNA"/>
</dbReference>
<evidence type="ECO:0008006" key="3">
    <source>
        <dbReference type="Google" id="ProtNLM"/>
    </source>
</evidence>
<organism evidence="1 2">
    <name type="scientific">Galdieria yellowstonensis</name>
    <dbReference type="NCBI Taxonomy" id="3028027"/>
    <lineage>
        <taxon>Eukaryota</taxon>
        <taxon>Rhodophyta</taxon>
        <taxon>Bangiophyceae</taxon>
        <taxon>Galdieriales</taxon>
        <taxon>Galdieriaceae</taxon>
        <taxon>Galdieria</taxon>
    </lineage>
</organism>